<dbReference type="Pfam" id="PF00425">
    <property type="entry name" value="Chorismate_bind"/>
    <property type="match status" value="1"/>
</dbReference>
<gene>
    <name evidence="2" type="ORF">EV670_0732</name>
</gene>
<dbReference type="Gene3D" id="3.20.10.10">
    <property type="entry name" value="D-amino Acid Aminotransferase, subunit A, domain 2"/>
    <property type="match status" value="1"/>
</dbReference>
<dbReference type="SUPFAM" id="SSF56322">
    <property type="entry name" value="ADC synthase"/>
    <property type="match status" value="1"/>
</dbReference>
<dbReference type="Pfam" id="PF01063">
    <property type="entry name" value="Aminotran_4"/>
    <property type="match status" value="1"/>
</dbReference>
<dbReference type="PANTHER" id="PTHR11236">
    <property type="entry name" value="AMINOBENZOATE/ANTHRANILATE SYNTHASE"/>
    <property type="match status" value="1"/>
</dbReference>
<comment type="caution">
    <text evidence="2">The sequence shown here is derived from an EMBL/GenBank/DDBJ whole genome shotgun (WGS) entry which is preliminary data.</text>
</comment>
<dbReference type="InterPro" id="IPR015890">
    <property type="entry name" value="Chorismate_C"/>
</dbReference>
<dbReference type="GO" id="GO:0000162">
    <property type="term" value="P:L-tryptophan biosynthetic process"/>
    <property type="evidence" value="ECO:0007669"/>
    <property type="project" value="TreeGrafter"/>
</dbReference>
<dbReference type="InterPro" id="IPR001544">
    <property type="entry name" value="Aminotrans_IV"/>
</dbReference>
<dbReference type="InterPro" id="IPR036038">
    <property type="entry name" value="Aminotransferase-like"/>
</dbReference>
<reference evidence="2 3" key="1">
    <citation type="submission" date="2019-02" db="EMBL/GenBank/DDBJ databases">
        <title>Genomic Encyclopedia of Type Strains, Phase IV (KMG-IV): sequencing the most valuable type-strain genomes for metagenomic binning, comparative biology and taxonomic classification.</title>
        <authorList>
            <person name="Goeker M."/>
        </authorList>
    </citation>
    <scope>NUCLEOTIDE SEQUENCE [LARGE SCALE GENOMIC DNA]</scope>
    <source>
        <strain evidence="2 3">DSM 19570</strain>
    </source>
</reference>
<dbReference type="Gene3D" id="3.60.120.10">
    <property type="entry name" value="Anthranilate synthase"/>
    <property type="match status" value="1"/>
</dbReference>
<dbReference type="AlphaFoldDB" id="A0A4Q7W111"/>
<dbReference type="SUPFAM" id="SSF56752">
    <property type="entry name" value="D-aminoacid aminotransferase-like PLP-dependent enzymes"/>
    <property type="match status" value="1"/>
</dbReference>
<dbReference type="InterPro" id="IPR043132">
    <property type="entry name" value="BCAT-like_C"/>
</dbReference>
<dbReference type="OrthoDB" id="9803598at2"/>
<proteinExistence type="predicted"/>
<dbReference type="PANTHER" id="PTHR11236:SF50">
    <property type="entry name" value="AMINODEOXYCHORISMATE SYNTHASE COMPONENT 1"/>
    <property type="match status" value="1"/>
</dbReference>
<keyword evidence="3" id="KW-1185">Reference proteome</keyword>
<name>A0A4Q7W111_9BURK</name>
<accession>A0A4Q7W111</accession>
<dbReference type="InterPro" id="IPR019999">
    <property type="entry name" value="Anth_synth_I-like"/>
</dbReference>
<keyword evidence="2" id="KW-0456">Lyase</keyword>
<sequence length="626" mass="67424">MSDASVFALLDDCEASDSDPRSRLYTGFVREHRCTDPAALDDTWASAESDQRAGLHAVLLADYEWGTELLDAGRRERASGVGAPSLRLLMFRSLQRLSRAAVDDWLAARDEAGAVPGIAGTMDLRASVEQDEFNACIAAIHAAIRAGESYQVNYTYRLDGRAFGTPLALYRRLRARQPVRYGAFIALPARADTAGAPTHVLSCSPELFLRHQGGRLFAQPMKGTARRESWPIADSETARGLHEDAKNRAENLMIVDLLRNDLGRIARVGSVKVPTLFAVESHATVFQMTSSIEAEVAPGVTLPQLLRATFPCGSITGAPKLQTMKLIRQLESTPRGLYCGAIGWIDAAPTGATVGDFCCSVAIRTLTLGAEAADGTRPARLGIGAGIVLDSVAADEYEECRLKGRFLTGLDPGFALFETMRATRAGGVALRERHLRRLLASAKALGFAASRERVEAALDDAVGSLPAHGDWRLKLSLHHDGRIELQVAAEPLAAIDGPVHLRLAPLPRPVDALFAHKTTRREFYDAAIRVAEAAGCFDTLFHRADGTLVEGARSSIFLRLDGRWFTPPVADGALPGVMRGVLLDDPARAASEHRLTLADLRRAQQVVVCNALRGTLDAVVPAPAIA</sequence>
<dbReference type="Proteomes" id="UP000293671">
    <property type="component" value="Unassembled WGS sequence"/>
</dbReference>
<feature type="domain" description="Chorismate-utilising enzyme C-terminal" evidence="1">
    <location>
        <begin position="130"/>
        <end position="403"/>
    </location>
</feature>
<dbReference type="GO" id="GO:0046820">
    <property type="term" value="F:4-amino-4-deoxychorismate synthase activity"/>
    <property type="evidence" value="ECO:0007669"/>
    <property type="project" value="TreeGrafter"/>
</dbReference>
<dbReference type="InterPro" id="IPR005801">
    <property type="entry name" value="ADC_synthase"/>
</dbReference>
<organism evidence="2 3">
    <name type="scientific">Rivibacter subsaxonicus</name>
    <dbReference type="NCBI Taxonomy" id="457575"/>
    <lineage>
        <taxon>Bacteria</taxon>
        <taxon>Pseudomonadati</taxon>
        <taxon>Pseudomonadota</taxon>
        <taxon>Betaproteobacteria</taxon>
        <taxon>Burkholderiales</taxon>
        <taxon>Rivibacter</taxon>
    </lineage>
</organism>
<dbReference type="RefSeq" id="WP_130430441.1">
    <property type="nucleotide sequence ID" value="NZ_SHKP01000004.1"/>
</dbReference>
<evidence type="ECO:0000313" key="3">
    <source>
        <dbReference type="Proteomes" id="UP000293671"/>
    </source>
</evidence>
<dbReference type="InterPro" id="IPR043131">
    <property type="entry name" value="BCAT-like_N"/>
</dbReference>
<evidence type="ECO:0000259" key="1">
    <source>
        <dbReference type="Pfam" id="PF00425"/>
    </source>
</evidence>
<evidence type="ECO:0000313" key="2">
    <source>
        <dbReference type="EMBL" id="RZU02703.1"/>
    </source>
</evidence>
<dbReference type="EMBL" id="SHKP01000004">
    <property type="protein sequence ID" value="RZU02703.1"/>
    <property type="molecule type" value="Genomic_DNA"/>
</dbReference>
<dbReference type="PRINTS" id="PR00095">
    <property type="entry name" value="ANTSNTHASEI"/>
</dbReference>
<dbReference type="Gene3D" id="3.30.470.10">
    <property type="match status" value="1"/>
</dbReference>
<dbReference type="GO" id="GO:0016829">
    <property type="term" value="F:lyase activity"/>
    <property type="evidence" value="ECO:0007669"/>
    <property type="project" value="UniProtKB-KW"/>
</dbReference>
<protein>
    <submittedName>
        <fullName evidence="2">Para-aminobenzoate synthetase/4-amino-4-deoxychorismate lyase</fullName>
    </submittedName>
</protein>